<dbReference type="Proteomes" id="UP000610594">
    <property type="component" value="Unassembled WGS sequence"/>
</dbReference>
<dbReference type="InterPro" id="IPR016123">
    <property type="entry name" value="Mog1/PsbP_a/b/a-sand"/>
</dbReference>
<dbReference type="Pfam" id="PF08786">
    <property type="entry name" value="DcrB"/>
    <property type="match status" value="1"/>
</dbReference>
<protein>
    <submittedName>
        <fullName evidence="1">DUF1795 domain-containing protein</fullName>
    </submittedName>
</protein>
<accession>A0ABX0MWC1</accession>
<evidence type="ECO:0000313" key="1">
    <source>
        <dbReference type="EMBL" id="NHZ66990.1"/>
    </source>
</evidence>
<dbReference type="Gene3D" id="3.40.1000.10">
    <property type="entry name" value="Mog1/PsbP, alpha/beta/alpha sandwich"/>
    <property type="match status" value="1"/>
</dbReference>
<name>A0ABX0MWC1_9BURK</name>
<reference evidence="1 2" key="1">
    <citation type="submission" date="2019-10" db="EMBL/GenBank/DDBJ databases">
        <title>Taxonomy of Antarctic Massilia spp.: description of Massilia rubra sp. nov., Massilia aquatica sp. nov., Massilia mucilaginosa sp. nov., Massilia frigida sp. nov. isolated from streams, lakes and regoliths.</title>
        <authorList>
            <person name="Holochova P."/>
            <person name="Sedlacek I."/>
            <person name="Kralova S."/>
            <person name="Maslanova I."/>
            <person name="Busse H.-J."/>
            <person name="Stankova E."/>
            <person name="Vrbovska V."/>
            <person name="Kovarovic V."/>
            <person name="Bartak M."/>
            <person name="Svec P."/>
            <person name="Pantucek R."/>
        </authorList>
    </citation>
    <scope>NUCLEOTIDE SEQUENCE [LARGE SCALE GENOMIC DNA]</scope>
    <source>
        <strain evidence="1 2">CCM 8694</strain>
    </source>
</reference>
<gene>
    <name evidence="1" type="ORF">F1735_32790</name>
</gene>
<proteinExistence type="predicted"/>
<sequence length="275" mass="30266">MPYHADHAIFELPAQLKDKTMHVFTLGDEGPSEFSVVMSHADAQGDDSLVNFAKRLVSELGKALPGFRLMCTLELSLDNTPAIELDYRWRSEGIMMHQRQVMAMIPGAESGAAKALLIAATCRTAFTDEWNDAFNEMLDSVRLRHNNASEGGAALKAAPPLASTVFALSERRCTLHAFADHDEACRKIDAREVEQDAWSFFDAAGAPLHPDFVVPNSGTLWRKTGSYVLERRPERDAPSLRTQLYQASMFVAGSPLVRLSSIAEVQAMLAQSASR</sequence>
<dbReference type="RefSeq" id="WP_167241119.1">
    <property type="nucleotide sequence ID" value="NZ_WHJF01000215.1"/>
</dbReference>
<dbReference type="InterPro" id="IPR014894">
    <property type="entry name" value="DcrB/EagT6"/>
</dbReference>
<dbReference type="SUPFAM" id="SSF55724">
    <property type="entry name" value="Mog1p/PsbP-like"/>
    <property type="match status" value="1"/>
</dbReference>
<keyword evidence="2" id="KW-1185">Reference proteome</keyword>
<organism evidence="1 2">
    <name type="scientific">Massilia genomosp. 1</name>
    <dbReference type="NCBI Taxonomy" id="2609280"/>
    <lineage>
        <taxon>Bacteria</taxon>
        <taxon>Pseudomonadati</taxon>
        <taxon>Pseudomonadota</taxon>
        <taxon>Betaproteobacteria</taxon>
        <taxon>Burkholderiales</taxon>
        <taxon>Oxalobacteraceae</taxon>
        <taxon>Telluria group</taxon>
        <taxon>Massilia</taxon>
    </lineage>
</organism>
<comment type="caution">
    <text evidence="1">The sequence shown here is derived from an EMBL/GenBank/DDBJ whole genome shotgun (WGS) entry which is preliminary data.</text>
</comment>
<evidence type="ECO:0000313" key="2">
    <source>
        <dbReference type="Proteomes" id="UP000610594"/>
    </source>
</evidence>
<dbReference type="EMBL" id="WHJF01000215">
    <property type="protein sequence ID" value="NHZ66990.1"/>
    <property type="molecule type" value="Genomic_DNA"/>
</dbReference>